<comment type="catalytic activity">
    <reaction evidence="12">
        <text>K(+)(in) = K(+)(out)</text>
        <dbReference type="Rhea" id="RHEA:29463"/>
        <dbReference type="ChEBI" id="CHEBI:29103"/>
    </reaction>
</comment>
<protein>
    <submittedName>
        <fullName evidence="14">DUF1211 domain-containing protein</fullName>
    </submittedName>
</protein>
<comment type="caution">
    <text evidence="14">The sequence shown here is derived from an EMBL/GenBank/DDBJ whole genome shotgun (WGS) entry which is preliminary data.</text>
</comment>
<sequence length="93" mass="10860">MKFPHNINRVEAFSDGVFAFAATLMVVNLDMNDGLQWFGAKASGLISFGVSFFVLVILWKIHYNFFRRTSYIDDWIIFYNAVLLFVVLYYVFP</sequence>
<evidence type="ECO:0000256" key="12">
    <source>
        <dbReference type="ARBA" id="ARBA00034430"/>
    </source>
</evidence>
<comment type="similarity">
    <text evidence="2">Belongs to the TMEM175 family.</text>
</comment>
<organism evidence="14 15">
    <name type="scientific">Muriicola jejuensis</name>
    <dbReference type="NCBI Taxonomy" id="504488"/>
    <lineage>
        <taxon>Bacteria</taxon>
        <taxon>Pseudomonadati</taxon>
        <taxon>Bacteroidota</taxon>
        <taxon>Flavobacteriia</taxon>
        <taxon>Flavobacteriales</taxon>
        <taxon>Flavobacteriaceae</taxon>
        <taxon>Muriicola</taxon>
    </lineage>
</organism>
<keyword evidence="8 13" id="KW-1133">Transmembrane helix</keyword>
<proteinExistence type="inferred from homology"/>
<evidence type="ECO:0000256" key="2">
    <source>
        <dbReference type="ARBA" id="ARBA00006920"/>
    </source>
</evidence>
<feature type="transmembrane region" description="Helical" evidence="13">
    <location>
        <begin position="35"/>
        <end position="59"/>
    </location>
</feature>
<dbReference type="GO" id="GO:0016020">
    <property type="term" value="C:membrane"/>
    <property type="evidence" value="ECO:0007669"/>
    <property type="project" value="UniProtKB-SubCell"/>
</dbReference>
<evidence type="ECO:0000256" key="5">
    <source>
        <dbReference type="ARBA" id="ARBA00022692"/>
    </source>
</evidence>
<name>A0A6P0UGC7_9FLAO</name>
<evidence type="ECO:0000256" key="3">
    <source>
        <dbReference type="ARBA" id="ARBA00022448"/>
    </source>
</evidence>
<keyword evidence="4" id="KW-0633">Potassium transport</keyword>
<evidence type="ECO:0000256" key="13">
    <source>
        <dbReference type="SAM" id="Phobius"/>
    </source>
</evidence>
<evidence type="ECO:0000256" key="7">
    <source>
        <dbReference type="ARBA" id="ARBA00022958"/>
    </source>
</evidence>
<keyword evidence="5 13" id="KW-0812">Transmembrane</keyword>
<dbReference type="GO" id="GO:0015252">
    <property type="term" value="F:proton channel activity"/>
    <property type="evidence" value="ECO:0007669"/>
    <property type="project" value="InterPro"/>
</dbReference>
<evidence type="ECO:0000256" key="11">
    <source>
        <dbReference type="ARBA" id="ARBA00023303"/>
    </source>
</evidence>
<evidence type="ECO:0000256" key="8">
    <source>
        <dbReference type="ARBA" id="ARBA00022989"/>
    </source>
</evidence>
<keyword evidence="6" id="KW-0631">Potassium channel</keyword>
<evidence type="ECO:0000256" key="6">
    <source>
        <dbReference type="ARBA" id="ARBA00022826"/>
    </source>
</evidence>
<evidence type="ECO:0000256" key="1">
    <source>
        <dbReference type="ARBA" id="ARBA00004141"/>
    </source>
</evidence>
<dbReference type="AlphaFoldDB" id="A0A6P0UGC7"/>
<dbReference type="Proteomes" id="UP000468443">
    <property type="component" value="Unassembled WGS sequence"/>
</dbReference>
<gene>
    <name evidence="14" type="ORF">GWK09_10460</name>
</gene>
<reference evidence="14 15" key="1">
    <citation type="submission" date="2020-01" db="EMBL/GenBank/DDBJ databases">
        <title>Muriicola jejuensis KCTC 22299.</title>
        <authorList>
            <person name="Wang G."/>
        </authorList>
    </citation>
    <scope>NUCLEOTIDE SEQUENCE [LARGE SCALE GENOMIC DNA]</scope>
    <source>
        <strain evidence="14 15">KCTC 22299</strain>
    </source>
</reference>
<accession>A0A6P0UGC7</accession>
<dbReference type="Pfam" id="PF06736">
    <property type="entry name" value="TMEM175"/>
    <property type="match status" value="1"/>
</dbReference>
<keyword evidence="10 13" id="KW-0472">Membrane</keyword>
<feature type="transmembrane region" description="Helical" evidence="13">
    <location>
        <begin position="71"/>
        <end position="92"/>
    </location>
</feature>
<dbReference type="GO" id="GO:0005267">
    <property type="term" value="F:potassium channel activity"/>
    <property type="evidence" value="ECO:0007669"/>
    <property type="project" value="UniProtKB-KW"/>
</dbReference>
<dbReference type="RefSeq" id="WP_163693339.1">
    <property type="nucleotide sequence ID" value="NZ_FXTW01000002.1"/>
</dbReference>
<comment type="subcellular location">
    <subcellularLocation>
        <location evidence="1">Membrane</location>
        <topology evidence="1">Multi-pass membrane protein</topology>
    </subcellularLocation>
</comment>
<evidence type="ECO:0000313" key="14">
    <source>
        <dbReference type="EMBL" id="NER10939.1"/>
    </source>
</evidence>
<feature type="transmembrane region" description="Helical" evidence="13">
    <location>
        <begin position="12"/>
        <end position="29"/>
    </location>
</feature>
<evidence type="ECO:0000256" key="4">
    <source>
        <dbReference type="ARBA" id="ARBA00022538"/>
    </source>
</evidence>
<keyword evidence="3" id="KW-0813">Transport</keyword>
<evidence type="ECO:0000313" key="15">
    <source>
        <dbReference type="Proteomes" id="UP000468443"/>
    </source>
</evidence>
<keyword evidence="7" id="KW-0630">Potassium</keyword>
<keyword evidence="11" id="KW-0407">Ion channel</keyword>
<evidence type="ECO:0000256" key="9">
    <source>
        <dbReference type="ARBA" id="ARBA00023065"/>
    </source>
</evidence>
<keyword evidence="15" id="KW-1185">Reference proteome</keyword>
<evidence type="ECO:0000256" key="10">
    <source>
        <dbReference type="ARBA" id="ARBA00023136"/>
    </source>
</evidence>
<dbReference type="InterPro" id="IPR010617">
    <property type="entry name" value="TMEM175-like"/>
</dbReference>
<dbReference type="EMBL" id="JAABOP010000002">
    <property type="protein sequence ID" value="NER10939.1"/>
    <property type="molecule type" value="Genomic_DNA"/>
</dbReference>
<keyword evidence="9" id="KW-0406">Ion transport</keyword>